<comment type="caution">
    <text evidence="1">The sequence shown here is derived from an EMBL/GenBank/DDBJ whole genome shotgun (WGS) entry which is preliminary data.</text>
</comment>
<dbReference type="AlphaFoldDB" id="A0AAX6IA77"/>
<sequence>MIFSRVCNDWIAATYDSRSQPPLIRLVQVGNKPIRSGPVGSVPALHQLNPMRICERSHLFCH</sequence>
<keyword evidence="2" id="KW-1185">Reference proteome</keyword>
<reference evidence="1" key="2">
    <citation type="submission" date="2023-04" db="EMBL/GenBank/DDBJ databases">
        <authorList>
            <person name="Bruccoleri R.E."/>
            <person name="Oakeley E.J."/>
            <person name="Faust A.-M."/>
            <person name="Dessus-Babus S."/>
            <person name="Altorfer M."/>
            <person name="Burckhardt D."/>
            <person name="Oertli M."/>
            <person name="Naumann U."/>
            <person name="Petersen F."/>
            <person name="Wong J."/>
        </authorList>
    </citation>
    <scope>NUCLEOTIDE SEQUENCE</scope>
    <source>
        <strain evidence="1">GSM-AAB239-AS_SAM_17_03QT</strain>
        <tissue evidence="1">Leaf</tissue>
    </source>
</reference>
<gene>
    <name evidence="1" type="ORF">M6B38_266070</name>
</gene>
<proteinExistence type="predicted"/>
<organism evidence="1 2">
    <name type="scientific">Iris pallida</name>
    <name type="common">Sweet iris</name>
    <dbReference type="NCBI Taxonomy" id="29817"/>
    <lineage>
        <taxon>Eukaryota</taxon>
        <taxon>Viridiplantae</taxon>
        <taxon>Streptophyta</taxon>
        <taxon>Embryophyta</taxon>
        <taxon>Tracheophyta</taxon>
        <taxon>Spermatophyta</taxon>
        <taxon>Magnoliopsida</taxon>
        <taxon>Liliopsida</taxon>
        <taxon>Asparagales</taxon>
        <taxon>Iridaceae</taxon>
        <taxon>Iridoideae</taxon>
        <taxon>Irideae</taxon>
        <taxon>Iris</taxon>
    </lineage>
</organism>
<dbReference type="Proteomes" id="UP001140949">
    <property type="component" value="Unassembled WGS sequence"/>
</dbReference>
<name>A0AAX6IA77_IRIPA</name>
<dbReference type="EMBL" id="JANAVB010003200">
    <property type="protein sequence ID" value="KAJ6850146.1"/>
    <property type="molecule type" value="Genomic_DNA"/>
</dbReference>
<accession>A0AAX6IA77</accession>
<evidence type="ECO:0000313" key="1">
    <source>
        <dbReference type="EMBL" id="KAJ6850146.1"/>
    </source>
</evidence>
<protein>
    <submittedName>
        <fullName evidence="1">Uncharacterized protein</fullName>
    </submittedName>
</protein>
<evidence type="ECO:0000313" key="2">
    <source>
        <dbReference type="Proteomes" id="UP001140949"/>
    </source>
</evidence>
<reference evidence="1" key="1">
    <citation type="journal article" date="2023" name="GigaByte">
        <title>Genome assembly of the bearded iris, Iris pallida Lam.</title>
        <authorList>
            <person name="Bruccoleri R.E."/>
            <person name="Oakeley E.J."/>
            <person name="Faust A.M.E."/>
            <person name="Altorfer M."/>
            <person name="Dessus-Babus S."/>
            <person name="Burckhardt D."/>
            <person name="Oertli M."/>
            <person name="Naumann U."/>
            <person name="Petersen F."/>
            <person name="Wong J."/>
        </authorList>
    </citation>
    <scope>NUCLEOTIDE SEQUENCE</scope>
    <source>
        <strain evidence="1">GSM-AAB239-AS_SAM_17_03QT</strain>
    </source>
</reference>